<name>A0A2R6NPF8_9APHY</name>
<gene>
    <name evidence="1" type="ORF">PHLCEN_2v9884</name>
</gene>
<keyword evidence="2" id="KW-1185">Reference proteome</keyword>
<dbReference type="AlphaFoldDB" id="A0A2R6NPF8"/>
<dbReference type="EMBL" id="MLYV02000990">
    <property type="protein sequence ID" value="PSR74376.1"/>
    <property type="molecule type" value="Genomic_DNA"/>
</dbReference>
<proteinExistence type="predicted"/>
<protein>
    <submittedName>
        <fullName evidence="1">Uncharacterized protein</fullName>
    </submittedName>
</protein>
<comment type="caution">
    <text evidence="1">The sequence shown here is derived from an EMBL/GenBank/DDBJ whole genome shotgun (WGS) entry which is preliminary data.</text>
</comment>
<accession>A0A2R6NPF8</accession>
<organism evidence="1 2">
    <name type="scientific">Hermanssonia centrifuga</name>
    <dbReference type="NCBI Taxonomy" id="98765"/>
    <lineage>
        <taxon>Eukaryota</taxon>
        <taxon>Fungi</taxon>
        <taxon>Dikarya</taxon>
        <taxon>Basidiomycota</taxon>
        <taxon>Agaricomycotina</taxon>
        <taxon>Agaricomycetes</taxon>
        <taxon>Polyporales</taxon>
        <taxon>Meruliaceae</taxon>
        <taxon>Hermanssonia</taxon>
    </lineage>
</organism>
<dbReference type="Proteomes" id="UP000186601">
    <property type="component" value="Unassembled WGS sequence"/>
</dbReference>
<evidence type="ECO:0000313" key="1">
    <source>
        <dbReference type="EMBL" id="PSR74376.1"/>
    </source>
</evidence>
<evidence type="ECO:0000313" key="2">
    <source>
        <dbReference type="Proteomes" id="UP000186601"/>
    </source>
</evidence>
<reference evidence="1 2" key="1">
    <citation type="submission" date="2018-02" db="EMBL/GenBank/DDBJ databases">
        <title>Genome sequence of the basidiomycete white-rot fungus Phlebia centrifuga.</title>
        <authorList>
            <person name="Granchi Z."/>
            <person name="Peng M."/>
            <person name="de Vries R.P."/>
            <person name="Hilden K."/>
            <person name="Makela M.R."/>
            <person name="Grigoriev I."/>
            <person name="Riley R."/>
        </authorList>
    </citation>
    <scope>NUCLEOTIDE SEQUENCE [LARGE SCALE GENOMIC DNA]</scope>
    <source>
        <strain evidence="1 2">FBCC195</strain>
    </source>
</reference>
<sequence>MLGVGPSKANTEGIWLLRRLAATAPDPESDIVYLPTPRAVNLMKACQQWITSDEDLDEEVECEMTAVFLHLAPILQNVPGSHWDLIFDVMENNLEVCVAYPQSCL</sequence>
<dbReference type="STRING" id="98765.A0A2R6NPF8"/>
<dbReference type="OrthoDB" id="6108at2759"/>